<evidence type="ECO:0000313" key="3">
    <source>
        <dbReference type="Proteomes" id="UP001595724"/>
    </source>
</evidence>
<comment type="caution">
    <text evidence="2">The sequence shown here is derived from an EMBL/GenBank/DDBJ whole genome shotgun (WGS) entry which is preliminary data.</text>
</comment>
<gene>
    <name evidence="2" type="ORF">ACFOM9_13970</name>
</gene>
<keyword evidence="1" id="KW-0812">Transmembrane</keyword>
<dbReference type="RefSeq" id="WP_386712097.1">
    <property type="nucleotide sequence ID" value="NZ_JBHRYF010000012.1"/>
</dbReference>
<evidence type="ECO:0000313" key="2">
    <source>
        <dbReference type="EMBL" id="MFC3661169.1"/>
    </source>
</evidence>
<protein>
    <submittedName>
        <fullName evidence="2">DUF2975 domain-containing protein</fullName>
    </submittedName>
</protein>
<name>A0ABV7UWY3_9GAMM</name>
<keyword evidence="1" id="KW-0472">Membrane</keyword>
<keyword evidence="3" id="KW-1185">Reference proteome</keyword>
<feature type="transmembrane region" description="Helical" evidence="1">
    <location>
        <begin position="7"/>
        <end position="26"/>
    </location>
</feature>
<feature type="transmembrane region" description="Helical" evidence="1">
    <location>
        <begin position="127"/>
        <end position="147"/>
    </location>
</feature>
<proteinExistence type="predicted"/>
<feature type="transmembrane region" description="Helical" evidence="1">
    <location>
        <begin position="88"/>
        <end position="107"/>
    </location>
</feature>
<dbReference type="EMBL" id="JBHRYF010000012">
    <property type="protein sequence ID" value="MFC3661169.1"/>
    <property type="molecule type" value="Genomic_DNA"/>
</dbReference>
<accession>A0ABV7UWY3</accession>
<dbReference type="Proteomes" id="UP001595724">
    <property type="component" value="Unassembled WGS sequence"/>
</dbReference>
<organism evidence="2 3">
    <name type="scientific">Luteimonas notoginsengisoli</name>
    <dbReference type="NCBI Taxonomy" id="1578200"/>
    <lineage>
        <taxon>Bacteria</taxon>
        <taxon>Pseudomonadati</taxon>
        <taxon>Pseudomonadota</taxon>
        <taxon>Gammaproteobacteria</taxon>
        <taxon>Lysobacterales</taxon>
        <taxon>Lysobacteraceae</taxon>
        <taxon>Luteimonas</taxon>
    </lineage>
</organism>
<sequence length="161" mass="17812">MVVLARLGQVLTIAGMLAVVHVMYRIARPWHPGFIDFLSRLFDDPASAMVNGWGGLRVALYVWAFECIRRIGVSLSRYAPISPQVAEAVRGCAWSILLCGFGTLLQFDPIFGPRPGGVPPLDWEFNWMAFHAVCLLCVCVLVITRILHAAVELKAENEGFV</sequence>
<feature type="transmembrane region" description="Helical" evidence="1">
    <location>
        <begin position="46"/>
        <end position="68"/>
    </location>
</feature>
<evidence type="ECO:0000256" key="1">
    <source>
        <dbReference type="SAM" id="Phobius"/>
    </source>
</evidence>
<keyword evidence="1" id="KW-1133">Transmembrane helix</keyword>
<reference evidence="3" key="1">
    <citation type="journal article" date="2019" name="Int. J. Syst. Evol. Microbiol.">
        <title>The Global Catalogue of Microorganisms (GCM) 10K type strain sequencing project: providing services to taxonomists for standard genome sequencing and annotation.</title>
        <authorList>
            <consortium name="The Broad Institute Genomics Platform"/>
            <consortium name="The Broad Institute Genome Sequencing Center for Infectious Disease"/>
            <person name="Wu L."/>
            <person name="Ma J."/>
        </authorList>
    </citation>
    <scope>NUCLEOTIDE SEQUENCE [LARGE SCALE GENOMIC DNA]</scope>
    <source>
        <strain evidence="3">KCTC 42211</strain>
    </source>
</reference>